<dbReference type="Pfam" id="PF02720">
    <property type="entry name" value="DUF222"/>
    <property type="match status" value="1"/>
</dbReference>
<dbReference type="AlphaFoldDB" id="A0A6C7E8M9"/>
<gene>
    <name evidence="3" type="ORF">YM304_11910</name>
</gene>
<accession>A0A6C7E8M9</accession>
<feature type="region of interest" description="Disordered" evidence="1">
    <location>
        <begin position="388"/>
        <end position="410"/>
    </location>
</feature>
<dbReference type="OrthoDB" id="4412276at2"/>
<reference evidence="3 4" key="1">
    <citation type="journal article" date="2013" name="Int. J. Syst. Evol. Microbiol.">
        <title>Ilumatobacter nonamiense sp. nov. and Ilumatobacter coccineum sp. nov., isolated from seashore sand.</title>
        <authorList>
            <person name="Matsumoto A."/>
            <person name="Kasai H."/>
            <person name="Matsuo Y."/>
            <person name="Shizuri Y."/>
            <person name="Ichikawa N."/>
            <person name="Fujita N."/>
            <person name="Omura S."/>
            <person name="Takahashi Y."/>
        </authorList>
    </citation>
    <scope>NUCLEOTIDE SEQUENCE [LARGE SCALE GENOMIC DNA]</scope>
    <source>
        <strain evidence="4">NBRC 103263 / KCTC 29153 / YM16-304</strain>
    </source>
</reference>
<evidence type="ECO:0000256" key="1">
    <source>
        <dbReference type="SAM" id="MobiDB-lite"/>
    </source>
</evidence>
<feature type="domain" description="DUF222" evidence="2">
    <location>
        <begin position="21"/>
        <end position="261"/>
    </location>
</feature>
<dbReference type="CDD" id="cd00085">
    <property type="entry name" value="HNHc"/>
    <property type="match status" value="1"/>
</dbReference>
<protein>
    <recommendedName>
        <fullName evidence="2">DUF222 domain-containing protein</fullName>
    </recommendedName>
</protein>
<sequence>MFSSRIECLVGMSDGGLDQRLRELELERRAHDAELIAAILVAEQRGLYGRDGHRTMNAYLRATFNWSNTEAGRWRAQARAVGAIAGVGDAVLTGRIGAPQVSEFAKAHSNQRVRDALDELAPSLIEHAEQLSFRDFQIVMQHVVRLADADGAERDDAEAIDGRTATMAEVDGSLYLQATGGDAMSTAEMLAILDRFVEREFRADVERSPEGGELPRTGRQRRFDAIRTIFLTANEALDAGLPAGRSPEPLVNIVIDDATWARMLADERISADTAIDGQPVDPFTGLANPSGLLAELMNDPDELLARRCETTTGVRVSAEHVLRAALAGHVRRAVVDARNVTVDFGRKQRLFTGPARDAALLLLRSCEHPGCLVAADVCQVDHSTEWADGGSTDQRNGGSRCGSHNRERHRRRWPVRRATNGRNYTLRDDGTVMLPVGCRIPRFPRTSDDEADDAGDDMVAIPMFRTHIDLVIGR</sequence>
<dbReference type="EMBL" id="AP012057">
    <property type="protein sequence ID" value="BAN01505.1"/>
    <property type="molecule type" value="Genomic_DNA"/>
</dbReference>
<dbReference type="InterPro" id="IPR003615">
    <property type="entry name" value="HNH_nuc"/>
</dbReference>
<dbReference type="Proteomes" id="UP000011863">
    <property type="component" value="Chromosome"/>
</dbReference>
<evidence type="ECO:0000313" key="3">
    <source>
        <dbReference type="EMBL" id="BAN01505.1"/>
    </source>
</evidence>
<evidence type="ECO:0000313" key="4">
    <source>
        <dbReference type="Proteomes" id="UP000011863"/>
    </source>
</evidence>
<dbReference type="KEGG" id="aym:YM304_11910"/>
<proteinExistence type="predicted"/>
<dbReference type="InterPro" id="IPR003870">
    <property type="entry name" value="DUF222"/>
</dbReference>
<keyword evidence="4" id="KW-1185">Reference proteome</keyword>
<name>A0A6C7E8M9_ILUCY</name>
<evidence type="ECO:0000259" key="2">
    <source>
        <dbReference type="Pfam" id="PF02720"/>
    </source>
</evidence>
<dbReference type="RefSeq" id="WP_015440752.1">
    <property type="nucleotide sequence ID" value="NC_020520.1"/>
</dbReference>
<organism evidence="3 4">
    <name type="scientific">Ilumatobacter coccineus (strain NBRC 103263 / KCTC 29153 / YM16-304)</name>
    <dbReference type="NCBI Taxonomy" id="1313172"/>
    <lineage>
        <taxon>Bacteria</taxon>
        <taxon>Bacillati</taxon>
        <taxon>Actinomycetota</taxon>
        <taxon>Acidimicrobiia</taxon>
        <taxon>Acidimicrobiales</taxon>
        <taxon>Ilumatobacteraceae</taxon>
        <taxon>Ilumatobacter</taxon>
    </lineage>
</organism>